<dbReference type="AlphaFoldDB" id="A0A1X6N186"/>
<feature type="compositionally biased region" description="Polar residues" evidence="2">
    <location>
        <begin position="350"/>
        <end position="362"/>
    </location>
</feature>
<feature type="region of interest" description="Disordered" evidence="2">
    <location>
        <begin position="319"/>
        <end position="377"/>
    </location>
</feature>
<name>A0A1X6N186_9APHY</name>
<dbReference type="GeneID" id="36330475"/>
<keyword evidence="1" id="KW-0862">Zinc</keyword>
<dbReference type="EMBL" id="KZ110597">
    <property type="protein sequence ID" value="OSX62232.1"/>
    <property type="molecule type" value="Genomic_DNA"/>
</dbReference>
<dbReference type="Proteomes" id="UP000194127">
    <property type="component" value="Unassembled WGS sequence"/>
</dbReference>
<evidence type="ECO:0000259" key="3">
    <source>
        <dbReference type="PROSITE" id="PS50157"/>
    </source>
</evidence>
<accession>A0A1X6N186</accession>
<dbReference type="InterPro" id="IPR013087">
    <property type="entry name" value="Znf_C2H2_type"/>
</dbReference>
<feature type="region of interest" description="Disordered" evidence="2">
    <location>
        <begin position="198"/>
        <end position="219"/>
    </location>
</feature>
<dbReference type="OrthoDB" id="10018191at2759"/>
<feature type="domain" description="C2H2-type" evidence="3">
    <location>
        <begin position="432"/>
        <end position="455"/>
    </location>
</feature>
<evidence type="ECO:0000256" key="2">
    <source>
        <dbReference type="SAM" id="MobiDB-lite"/>
    </source>
</evidence>
<proteinExistence type="predicted"/>
<dbReference type="PROSITE" id="PS00028">
    <property type="entry name" value="ZINC_FINGER_C2H2_1"/>
    <property type="match status" value="1"/>
</dbReference>
<evidence type="ECO:0000256" key="1">
    <source>
        <dbReference type="PROSITE-ProRule" id="PRU00042"/>
    </source>
</evidence>
<dbReference type="SUPFAM" id="SSF57667">
    <property type="entry name" value="beta-beta-alpha zinc fingers"/>
    <property type="match status" value="1"/>
</dbReference>
<dbReference type="RefSeq" id="XP_024339026.1">
    <property type="nucleotide sequence ID" value="XM_024485526.1"/>
</dbReference>
<gene>
    <name evidence="4" type="ORF">POSPLADRAFT_1143181</name>
</gene>
<keyword evidence="1" id="KW-0479">Metal-binding</keyword>
<protein>
    <recommendedName>
        <fullName evidence="3">C2H2-type domain-containing protein</fullName>
    </recommendedName>
</protein>
<dbReference type="InterPro" id="IPR036236">
    <property type="entry name" value="Znf_C2H2_sf"/>
</dbReference>
<keyword evidence="5" id="KW-1185">Reference proteome</keyword>
<feature type="compositionally biased region" description="Low complexity" evidence="2">
    <location>
        <begin position="145"/>
        <end position="166"/>
    </location>
</feature>
<organism evidence="4 5">
    <name type="scientific">Postia placenta MAD-698-R-SB12</name>
    <dbReference type="NCBI Taxonomy" id="670580"/>
    <lineage>
        <taxon>Eukaryota</taxon>
        <taxon>Fungi</taxon>
        <taxon>Dikarya</taxon>
        <taxon>Basidiomycota</taxon>
        <taxon>Agaricomycotina</taxon>
        <taxon>Agaricomycetes</taxon>
        <taxon>Polyporales</taxon>
        <taxon>Adustoporiaceae</taxon>
        <taxon>Rhodonia</taxon>
    </lineage>
</organism>
<dbReference type="Gene3D" id="3.30.160.60">
    <property type="entry name" value="Classic Zinc Finger"/>
    <property type="match status" value="1"/>
</dbReference>
<dbReference type="PROSITE" id="PS50157">
    <property type="entry name" value="ZINC_FINGER_C2H2_2"/>
    <property type="match status" value="1"/>
</dbReference>
<evidence type="ECO:0000313" key="5">
    <source>
        <dbReference type="Proteomes" id="UP000194127"/>
    </source>
</evidence>
<dbReference type="SMART" id="SM00355">
    <property type="entry name" value="ZnF_C2H2"/>
    <property type="match status" value="1"/>
</dbReference>
<keyword evidence="1" id="KW-0863">Zinc-finger</keyword>
<evidence type="ECO:0000313" key="4">
    <source>
        <dbReference type="EMBL" id="OSX62232.1"/>
    </source>
</evidence>
<feature type="compositionally biased region" description="Polar residues" evidence="2">
    <location>
        <begin position="127"/>
        <end position="144"/>
    </location>
</feature>
<dbReference type="GO" id="GO:0008270">
    <property type="term" value="F:zinc ion binding"/>
    <property type="evidence" value="ECO:0007669"/>
    <property type="project" value="UniProtKB-KW"/>
</dbReference>
<feature type="compositionally biased region" description="Basic residues" evidence="2">
    <location>
        <begin position="330"/>
        <end position="340"/>
    </location>
</feature>
<reference evidence="4 5" key="1">
    <citation type="submission" date="2017-04" db="EMBL/GenBank/DDBJ databases">
        <title>Genome Sequence of the Model Brown-Rot Fungus Postia placenta SB12.</title>
        <authorList>
            <consortium name="DOE Joint Genome Institute"/>
            <person name="Gaskell J."/>
            <person name="Kersten P."/>
            <person name="Larrondo L.F."/>
            <person name="Canessa P."/>
            <person name="Martinez D."/>
            <person name="Hibbett D."/>
            <person name="Schmoll M."/>
            <person name="Kubicek C.P."/>
            <person name="Martinez A.T."/>
            <person name="Yadav J."/>
            <person name="Master E."/>
            <person name="Magnuson J.K."/>
            <person name="James T."/>
            <person name="Yaver D."/>
            <person name="Berka R."/>
            <person name="Labutti K."/>
            <person name="Lipzen A."/>
            <person name="Aerts A."/>
            <person name="Barry K."/>
            <person name="Henrissat B."/>
            <person name="Blanchette R."/>
            <person name="Grigoriev I."/>
            <person name="Cullen D."/>
        </authorList>
    </citation>
    <scope>NUCLEOTIDE SEQUENCE [LARGE SCALE GENOMIC DNA]</scope>
    <source>
        <strain evidence="4 5">MAD-698-R-SB12</strain>
    </source>
</reference>
<sequence length="474" mass="52110">MSYQQNSQLFAYLDDSQLYGSPPAFPYLSPPTPPNLPLSQLSYSRPAYEQSCQEWDQFLPTTGVPYPMYMPMASPPSVTSPGQFYSQPWMSEEMAHPQPYIDVAAFRPSSDPSKLFLNDSQWSSASSVSTYTAPLTSPTPSMTYASTASSRASTSSRSSPSTSPPRIFSEDPHTGEDIFAYLEGTPNSALGLAHVPSTPTRGTVSPVPLPPTEPSGPSTRRYVMWNERLVVPNRRTMTASTSPLGSGTDHVPSLIPSGLPVGGQKQITTEHEDIVPSAFITGMMGGVFNNDHGRYVKAVDTHATGNNVHVATAVQPVTKKPRLSSSSAHTRTKTRSKTMSKRSERLPMRTTDTVEQTTQQALRKQKRKAPDDAGANRPCAVKKAKCSSESNTGPKTYPCEFHCGHESLIRYDTKRHMAYSCPLRPNRSRKPFPCSMCDKGYSRKDALIRHVRNEHEKCIEAERLHADSGGHNDH</sequence>
<feature type="region of interest" description="Disordered" evidence="2">
    <location>
        <begin position="127"/>
        <end position="172"/>
    </location>
</feature>